<feature type="compositionally biased region" description="Basic and acidic residues" evidence="1">
    <location>
        <begin position="273"/>
        <end position="282"/>
    </location>
</feature>
<evidence type="ECO:0000256" key="2">
    <source>
        <dbReference type="SAM" id="Phobius"/>
    </source>
</evidence>
<feature type="transmembrane region" description="Helical" evidence="2">
    <location>
        <begin position="192"/>
        <end position="213"/>
    </location>
</feature>
<reference evidence="3" key="1">
    <citation type="journal article" date="2020" name="Nature">
        <title>Giant virus diversity and host interactions through global metagenomics.</title>
        <authorList>
            <person name="Schulz F."/>
            <person name="Roux S."/>
            <person name="Paez-Espino D."/>
            <person name="Jungbluth S."/>
            <person name="Walsh D.A."/>
            <person name="Denef V.J."/>
            <person name="McMahon K.D."/>
            <person name="Konstantinidis K.T."/>
            <person name="Eloe-Fadrosh E.A."/>
            <person name="Kyrpides N.C."/>
            <person name="Woyke T."/>
        </authorList>
    </citation>
    <scope>NUCLEOTIDE SEQUENCE</scope>
    <source>
        <strain evidence="3">GVMAG-S-1064190-84</strain>
    </source>
</reference>
<keyword evidence="2" id="KW-0472">Membrane</keyword>
<evidence type="ECO:0000256" key="1">
    <source>
        <dbReference type="SAM" id="MobiDB-lite"/>
    </source>
</evidence>
<dbReference type="EMBL" id="MN740699">
    <property type="protein sequence ID" value="QHU08796.1"/>
    <property type="molecule type" value="Genomic_DNA"/>
</dbReference>
<accession>A0A6C0JVF4</accession>
<protein>
    <submittedName>
        <fullName evidence="3">Uncharacterized protein</fullName>
    </submittedName>
</protein>
<dbReference type="AlphaFoldDB" id="A0A6C0JVF4"/>
<proteinExistence type="predicted"/>
<organism evidence="3">
    <name type="scientific">viral metagenome</name>
    <dbReference type="NCBI Taxonomy" id="1070528"/>
    <lineage>
        <taxon>unclassified sequences</taxon>
        <taxon>metagenomes</taxon>
        <taxon>organismal metagenomes</taxon>
    </lineage>
</organism>
<feature type="compositionally biased region" description="Basic and acidic residues" evidence="1">
    <location>
        <begin position="240"/>
        <end position="266"/>
    </location>
</feature>
<evidence type="ECO:0000313" key="3">
    <source>
        <dbReference type="EMBL" id="QHU08796.1"/>
    </source>
</evidence>
<dbReference type="Gene3D" id="1.10.530.10">
    <property type="match status" value="1"/>
</dbReference>
<name>A0A6C0JVF4_9ZZZZ</name>
<feature type="transmembrane region" description="Helical" evidence="2">
    <location>
        <begin position="129"/>
        <end position="148"/>
    </location>
</feature>
<feature type="region of interest" description="Disordered" evidence="1">
    <location>
        <begin position="238"/>
        <end position="282"/>
    </location>
</feature>
<keyword evidence="2" id="KW-0812">Transmembrane</keyword>
<feature type="transmembrane region" description="Helical" evidence="2">
    <location>
        <begin position="311"/>
        <end position="338"/>
    </location>
</feature>
<sequence>MNLPKVNTEKEEFDLKIGEIIPRNMLMISPKYSEKVRKDNTTEAISHNFRVIAKNSMVLPNILKILGVLNTGILKITKIGLEKDKKLNLAKFKLQENEYEEKYKKTPERIVPRENTRSKILKPGFLDNLLDVGSVLLGISGMLAGKYFSDPSFKNMLDSTFASLKESLAESFDKFSKNIFGENGGDTFKDNLTAIGIGLAATIASVKLAFSFFTEILKSAGKILAKSLGISTPDFMDTNKSSDKKNTKSAPKDGTDKDTRSDDRKRTILKKRNNNDRNETNKLKDFANKVHRNGWYSRLFNKLKMRFGLGLAMRAAAFITGMMIPVVGWIATAIAFALTINEAYAIYDEIFKPNGILDELEKEDSLLNKTNQPNKTNLEPTTNMNPEAISEMNSMESSTDMTPTKIRNDFDYQKYTSAVGKKESTDNYEADNGRGFLGKYQFGASALETFGYLKAGSSKNNTYAVYSPENWTGKDNIKNSFDFLNSPDVQEKVMANYTKSQYKQLQKSGVINAEDTTSEIAAKLYAAHHGGVGGANKYFLQGIDTRDTYLPNESIGKSASYMQSEYSSGQYLRNQSNEVAAMKESGSPIQYVDASTVNNMQQGGQSNQPVQLTHASVVDNDLMNMLLKNMWGN</sequence>
<keyword evidence="2" id="KW-1133">Transmembrane helix</keyword>